<feature type="signal peptide" evidence="1">
    <location>
        <begin position="1"/>
        <end position="21"/>
    </location>
</feature>
<dbReference type="Pfam" id="PF06439">
    <property type="entry name" value="3keto-disac_hyd"/>
    <property type="match status" value="1"/>
</dbReference>
<feature type="domain" description="3-keto-alpha-glucoside-1,2-lyase/3-keto-2-hydroxy-glucal hydratase" evidence="2">
    <location>
        <begin position="57"/>
        <end position="240"/>
    </location>
</feature>
<reference evidence="4" key="1">
    <citation type="journal article" date="2019" name="Int. J. Syst. Evol. Microbiol.">
        <title>The Global Catalogue of Microorganisms (GCM) 10K type strain sequencing project: providing services to taxonomists for standard genome sequencing and annotation.</title>
        <authorList>
            <consortium name="The Broad Institute Genomics Platform"/>
            <consortium name="The Broad Institute Genome Sequencing Center for Infectious Disease"/>
            <person name="Wu L."/>
            <person name="Ma J."/>
        </authorList>
    </citation>
    <scope>NUCLEOTIDE SEQUENCE [LARGE SCALE GENOMIC DNA]</scope>
    <source>
        <strain evidence="4">KCTC 42805</strain>
    </source>
</reference>
<dbReference type="EMBL" id="JBHULN010000009">
    <property type="protein sequence ID" value="MFD2572060.1"/>
    <property type="molecule type" value="Genomic_DNA"/>
</dbReference>
<evidence type="ECO:0000259" key="2">
    <source>
        <dbReference type="Pfam" id="PF06439"/>
    </source>
</evidence>
<keyword evidence="4" id="KW-1185">Reference proteome</keyword>
<keyword evidence="1" id="KW-0732">Signal</keyword>
<feature type="chain" id="PRO_5046008713" evidence="1">
    <location>
        <begin position="22"/>
        <end position="628"/>
    </location>
</feature>
<accession>A0ABW5M4Z9</accession>
<dbReference type="InterPro" id="IPR010496">
    <property type="entry name" value="AL/BT2_dom"/>
</dbReference>
<sequence length="628" mass="69510">MQRIFCCSLLCSALSAFSVSAQPNELPSASINLQTLNDFKPVGNNWKIVGDAFYDYTKEGKGNTKSGTGVVVNDLSGKSKDHLFTKMEHGDLELELDFMMETGSNSGVYLQGRYEVQLFDSWGVKVPKSSDCGAIYERWDESRPEGQKGYQGHPPTQNVSKAPGLWQHLQIVFRAPRFNEKGEKTANARFLKVIQNGVTVQENVEVTGPTRAAAFQDEKPTGPLMIQGDHGAVAIRNIRYKSYGIEPVTLTNMKLSAYEGKFKSVNDFASLTPKREMDLDVLAHQVPGSRDNFAGKITGTIHIPRSGEYLLYLNLPWIPAEVNTKVRNGAGELKIAGKKIMTIEPEDGGKASTKVKLEAGDFPLELAYYKNFGLWYARSNDITLAVEGPGVQYTTLNQMIRAQEPVGEISLLAKGEPVMQRGFINHRGIKHTHTISVGEPGDANYTVDLQKGEFLQIWRGDFLETTPMWYGRGETQLSVPLGSVIELSGKPSLAVMTDKNAAWPDSNATYTNLGYDIDKTGRPVFKYTLAGANVRESFTTEEEGRKLSHSFTVMNQPKEADIWCLVAEGNDITELPNGLYAINDKQYFIQLPGKEKPVIRSTAQNKKELLLPVKPNGNNGSVSYSIVW</sequence>
<dbReference type="Proteomes" id="UP001597469">
    <property type="component" value="Unassembled WGS sequence"/>
</dbReference>
<organism evidence="3 4">
    <name type="scientific">Spirosoma soli</name>
    <dbReference type="NCBI Taxonomy" id="1770529"/>
    <lineage>
        <taxon>Bacteria</taxon>
        <taxon>Pseudomonadati</taxon>
        <taxon>Bacteroidota</taxon>
        <taxon>Cytophagia</taxon>
        <taxon>Cytophagales</taxon>
        <taxon>Cytophagaceae</taxon>
        <taxon>Spirosoma</taxon>
    </lineage>
</organism>
<comment type="caution">
    <text evidence="3">The sequence shown here is derived from an EMBL/GenBank/DDBJ whole genome shotgun (WGS) entry which is preliminary data.</text>
</comment>
<protein>
    <submittedName>
        <fullName evidence="3">DUF1080 domain-containing protein</fullName>
    </submittedName>
</protein>
<evidence type="ECO:0000313" key="4">
    <source>
        <dbReference type="Proteomes" id="UP001597469"/>
    </source>
</evidence>
<evidence type="ECO:0000256" key="1">
    <source>
        <dbReference type="SAM" id="SignalP"/>
    </source>
</evidence>
<dbReference type="RefSeq" id="WP_381524128.1">
    <property type="nucleotide sequence ID" value="NZ_JBHULN010000009.1"/>
</dbReference>
<dbReference type="Gene3D" id="2.60.120.560">
    <property type="entry name" value="Exo-inulinase, domain 1"/>
    <property type="match status" value="1"/>
</dbReference>
<name>A0ABW5M4Z9_9BACT</name>
<gene>
    <name evidence="3" type="ORF">ACFSUS_15555</name>
</gene>
<proteinExistence type="predicted"/>
<evidence type="ECO:0000313" key="3">
    <source>
        <dbReference type="EMBL" id="MFD2572060.1"/>
    </source>
</evidence>